<dbReference type="InterPro" id="IPR037066">
    <property type="entry name" value="Plug_dom_sf"/>
</dbReference>
<dbReference type="InterPro" id="IPR012910">
    <property type="entry name" value="Plug_dom"/>
</dbReference>
<keyword evidence="16" id="KW-1185">Reference proteome</keyword>
<accession>A0ABP7PHF1</accession>
<keyword evidence="3 10" id="KW-1134">Transmembrane beta strand</keyword>
<dbReference type="InterPro" id="IPR039426">
    <property type="entry name" value="TonB-dep_rcpt-like"/>
</dbReference>
<gene>
    <name evidence="15" type="ORF">GCM10022246_18230</name>
</gene>
<evidence type="ECO:0000313" key="16">
    <source>
        <dbReference type="Proteomes" id="UP001501081"/>
    </source>
</evidence>
<evidence type="ECO:0000259" key="14">
    <source>
        <dbReference type="Pfam" id="PF07715"/>
    </source>
</evidence>
<evidence type="ECO:0000313" key="15">
    <source>
        <dbReference type="EMBL" id="GAA3965542.1"/>
    </source>
</evidence>
<evidence type="ECO:0000256" key="5">
    <source>
        <dbReference type="ARBA" id="ARBA00022729"/>
    </source>
</evidence>
<keyword evidence="5 12" id="KW-0732">Signal</keyword>
<evidence type="ECO:0000256" key="1">
    <source>
        <dbReference type="ARBA" id="ARBA00004571"/>
    </source>
</evidence>
<protein>
    <submittedName>
        <fullName evidence="15">TonB-dependent receptor</fullName>
    </submittedName>
</protein>
<dbReference type="PANTHER" id="PTHR30069">
    <property type="entry name" value="TONB-DEPENDENT OUTER MEMBRANE RECEPTOR"/>
    <property type="match status" value="1"/>
</dbReference>
<comment type="similarity">
    <text evidence="10 11">Belongs to the TonB-dependent receptor family.</text>
</comment>
<dbReference type="NCBIfam" id="TIGR04056">
    <property type="entry name" value="OMP_RagA_SusC"/>
    <property type="match status" value="1"/>
</dbReference>
<reference evidence="16" key="1">
    <citation type="journal article" date="2019" name="Int. J. Syst. Evol. Microbiol.">
        <title>The Global Catalogue of Microorganisms (GCM) 10K type strain sequencing project: providing services to taxonomists for standard genome sequencing and annotation.</title>
        <authorList>
            <consortium name="The Broad Institute Genomics Platform"/>
            <consortium name="The Broad Institute Genome Sequencing Center for Infectious Disease"/>
            <person name="Wu L."/>
            <person name="Ma J."/>
        </authorList>
    </citation>
    <scope>NUCLEOTIDE SEQUENCE [LARGE SCALE GENOMIC DNA]</scope>
    <source>
        <strain evidence="16">JCM 17338</strain>
    </source>
</reference>
<dbReference type="Gene3D" id="2.170.130.10">
    <property type="entry name" value="TonB-dependent receptor, plug domain"/>
    <property type="match status" value="1"/>
</dbReference>
<feature type="domain" description="TonB-dependent receptor plug" evidence="14">
    <location>
        <begin position="116"/>
        <end position="221"/>
    </location>
</feature>
<evidence type="ECO:0000259" key="13">
    <source>
        <dbReference type="Pfam" id="PF00593"/>
    </source>
</evidence>
<evidence type="ECO:0000256" key="4">
    <source>
        <dbReference type="ARBA" id="ARBA00022692"/>
    </source>
</evidence>
<proteinExistence type="inferred from homology"/>
<dbReference type="SUPFAM" id="SSF49464">
    <property type="entry name" value="Carboxypeptidase regulatory domain-like"/>
    <property type="match status" value="1"/>
</dbReference>
<keyword evidence="7 10" id="KW-0472">Membrane</keyword>
<dbReference type="InterPro" id="IPR008969">
    <property type="entry name" value="CarboxyPept-like_regulatory"/>
</dbReference>
<evidence type="ECO:0000256" key="12">
    <source>
        <dbReference type="SAM" id="SignalP"/>
    </source>
</evidence>
<feature type="domain" description="TonB-dependent receptor-like beta-barrel" evidence="13">
    <location>
        <begin position="392"/>
        <end position="853"/>
    </location>
</feature>
<dbReference type="Proteomes" id="UP001501081">
    <property type="component" value="Unassembled WGS sequence"/>
</dbReference>
<dbReference type="PROSITE" id="PS52016">
    <property type="entry name" value="TONB_DEPENDENT_REC_3"/>
    <property type="match status" value="1"/>
</dbReference>
<keyword evidence="4 10" id="KW-0812">Transmembrane</keyword>
<evidence type="ECO:0000256" key="2">
    <source>
        <dbReference type="ARBA" id="ARBA00022448"/>
    </source>
</evidence>
<comment type="subcellular location">
    <subcellularLocation>
        <location evidence="1 10">Cell outer membrane</location>
        <topology evidence="1 10">Multi-pass membrane protein</topology>
    </subcellularLocation>
</comment>
<dbReference type="Pfam" id="PF00593">
    <property type="entry name" value="TonB_dep_Rec_b-barrel"/>
    <property type="match status" value="1"/>
</dbReference>
<organism evidence="15 16">
    <name type="scientific">Pedobacter ginsengiterrae</name>
    <dbReference type="NCBI Taxonomy" id="871696"/>
    <lineage>
        <taxon>Bacteria</taxon>
        <taxon>Pseudomonadati</taxon>
        <taxon>Bacteroidota</taxon>
        <taxon>Sphingobacteriia</taxon>
        <taxon>Sphingobacteriales</taxon>
        <taxon>Sphingobacteriaceae</taxon>
        <taxon>Pedobacter</taxon>
    </lineage>
</organism>
<keyword evidence="2 10" id="KW-0813">Transport</keyword>
<sequence length="1055" mass="114738">MKQIVLMLCLLCLVTVSQAQNVIMVKGVVRDGTNQPIPGATILEKGTKNAVMSSENGSYQIKVPANAILVYRYVGSKVTEISVNNRTVIDAKLQDESNTLNEVVVTGYGQETTRGSLTGSVSSISGTEIAKVPVQNVAQALQGRIAGMQVSVGSGDPGAEPSIKIRGGTSITQSNEPLYVVDGVPQTEGLAFLDPMDVESIDVLKDASATAIYGARGANGVVLVTTKKLKGGKTTINYDGYVGARITSKYLPVLSPLQYAQYAYENSVRDATRLQRFISTYGSFDSLQINYGDRPGINWQDEVLGKTVMSQYHKVSINGGNSEIRYNLFYSKNNNDGLLLNSGANKDIAKLTVTNNIGKKGVVTGIVNYSNQVIYGTGGTQTGGNARLSFLQTLLQYRPINGKNSNDLDLLDDAIDPLDNQGSPAFQSPLVALNSRQIKQSIKSLNASATARYSIIDHLTYNGLISYTSQTNKIKTFIDATNIQAIRAGGPNGSISDALSQRVSFNNVLTYANTFAKDHKMDISVGQEYIYSYLENFSASASGFPAVNNGFDNLGAGTVAGFPTSYAEDDKLLSFFARGNYAYKGRYLLSASLRRDGSSKFGSENVFGYFPSAAVAWRIIQEPFMEGNKIFSDLKLRVSYGSSGNNRIANYASLSTFVTGNYPLNNQIISTAYQSNLSNPFLKWETVVQRNVGLDLGLLKQRITLTTDIYDNRSKDLLYNTRIPASSGFTTQLQNIGETSSKGIEFTLNTINIKKAAFQWNTNFNIAFSRTKVLKLSNEESSLLVSSYNTAFNDYILQVGQPVGIMYGYIGDGLYQVNDFNFNATTNTYTLKTGVVNNGTVVQPGYAKYADISGPNGTPDGLINDFDRTVIGNANPKFTGGINNNFSYKGIDLSIFLDFTYGNDIYNANIQNNLAISGEYNSNLAFQAERWTNVNAAGQLVINPVELEALNRGKNTVASIAGVTGGRLTRYAIEDGSFLRINNISLGYTFPKKWLEKVKIKNARVYFTAYNLHVFTNYSGYDPEVSVINNPLTPGVDFSAYPRGKSFVAGLNLSL</sequence>
<evidence type="ECO:0000256" key="11">
    <source>
        <dbReference type="RuleBase" id="RU003357"/>
    </source>
</evidence>
<evidence type="ECO:0000256" key="8">
    <source>
        <dbReference type="ARBA" id="ARBA00023170"/>
    </source>
</evidence>
<dbReference type="Gene3D" id="2.40.170.20">
    <property type="entry name" value="TonB-dependent receptor, beta-barrel domain"/>
    <property type="match status" value="1"/>
</dbReference>
<evidence type="ECO:0000256" key="3">
    <source>
        <dbReference type="ARBA" id="ARBA00022452"/>
    </source>
</evidence>
<dbReference type="InterPro" id="IPR000531">
    <property type="entry name" value="Beta-barrel_TonB"/>
</dbReference>
<dbReference type="SUPFAM" id="SSF56935">
    <property type="entry name" value="Porins"/>
    <property type="match status" value="1"/>
</dbReference>
<dbReference type="InterPro" id="IPR023996">
    <property type="entry name" value="TonB-dep_OMP_SusC/RagA"/>
</dbReference>
<dbReference type="InterPro" id="IPR036942">
    <property type="entry name" value="Beta-barrel_TonB_sf"/>
</dbReference>
<keyword evidence="6 11" id="KW-0798">TonB box</keyword>
<evidence type="ECO:0000256" key="9">
    <source>
        <dbReference type="ARBA" id="ARBA00023237"/>
    </source>
</evidence>
<evidence type="ECO:0000256" key="7">
    <source>
        <dbReference type="ARBA" id="ARBA00023136"/>
    </source>
</evidence>
<dbReference type="NCBIfam" id="TIGR04057">
    <property type="entry name" value="SusC_RagA_signa"/>
    <property type="match status" value="1"/>
</dbReference>
<dbReference type="Gene3D" id="2.60.40.1120">
    <property type="entry name" value="Carboxypeptidase-like, regulatory domain"/>
    <property type="match status" value="1"/>
</dbReference>
<evidence type="ECO:0000256" key="10">
    <source>
        <dbReference type="PROSITE-ProRule" id="PRU01360"/>
    </source>
</evidence>
<dbReference type="PANTHER" id="PTHR30069:SF29">
    <property type="entry name" value="HEMOGLOBIN AND HEMOGLOBIN-HAPTOGLOBIN-BINDING PROTEIN 1-RELATED"/>
    <property type="match status" value="1"/>
</dbReference>
<dbReference type="Pfam" id="PF07715">
    <property type="entry name" value="Plug"/>
    <property type="match status" value="1"/>
</dbReference>
<dbReference type="InterPro" id="IPR023997">
    <property type="entry name" value="TonB-dep_OMP_SusC/RagA_CS"/>
</dbReference>
<keyword evidence="9 10" id="KW-0998">Cell outer membrane</keyword>
<feature type="chain" id="PRO_5047323998" evidence="12">
    <location>
        <begin position="20"/>
        <end position="1055"/>
    </location>
</feature>
<evidence type="ECO:0000256" key="6">
    <source>
        <dbReference type="ARBA" id="ARBA00023077"/>
    </source>
</evidence>
<dbReference type="RefSeq" id="WP_344766460.1">
    <property type="nucleotide sequence ID" value="NZ_BAABAK010000009.1"/>
</dbReference>
<comment type="caution">
    <text evidence="15">The sequence shown here is derived from an EMBL/GenBank/DDBJ whole genome shotgun (WGS) entry which is preliminary data.</text>
</comment>
<feature type="signal peptide" evidence="12">
    <location>
        <begin position="1"/>
        <end position="19"/>
    </location>
</feature>
<dbReference type="Pfam" id="PF13715">
    <property type="entry name" value="CarbopepD_reg_2"/>
    <property type="match status" value="1"/>
</dbReference>
<keyword evidence="8 15" id="KW-0675">Receptor</keyword>
<dbReference type="EMBL" id="BAABAK010000009">
    <property type="protein sequence ID" value="GAA3965542.1"/>
    <property type="molecule type" value="Genomic_DNA"/>
</dbReference>
<name>A0ABP7PHF1_9SPHI</name>